<keyword evidence="8" id="KW-1185">Reference proteome</keyword>
<dbReference type="PANTHER" id="PTHR13340">
    <property type="entry name" value="GATA ZINC FINGER DOMAIN-CONTAINING"/>
    <property type="match status" value="1"/>
</dbReference>
<proteinExistence type="predicted"/>
<evidence type="ECO:0000256" key="5">
    <source>
        <dbReference type="ARBA" id="ARBA00023242"/>
    </source>
</evidence>
<gene>
    <name evidence="7" type="ORF">LAZ67_2002784</name>
</gene>
<reference evidence="7 8" key="1">
    <citation type="submission" date="2022-01" db="EMBL/GenBank/DDBJ databases">
        <title>A chromosomal length assembly of Cordylochernes scorpioides.</title>
        <authorList>
            <person name="Zeh D."/>
            <person name="Zeh J."/>
        </authorList>
    </citation>
    <scope>NUCLEOTIDE SEQUENCE [LARGE SCALE GENOMIC DNA]</scope>
    <source>
        <strain evidence="7">IN4F17</strain>
        <tissue evidence="7">Whole Body</tissue>
    </source>
</reference>
<evidence type="ECO:0000256" key="1">
    <source>
        <dbReference type="ARBA" id="ARBA00004123"/>
    </source>
</evidence>
<comment type="subcellular location">
    <subcellularLocation>
        <location evidence="1">Nucleus</location>
    </subcellularLocation>
</comment>
<sequence>MCQGLHYRVGDIVSLQDEEDGALYFAQVRGLLEDQYCQKKAVLTWLLPSQNTPLGGRFDPGTYILGPEEELPRKLEAMEFVCHAPSEYFRNCTTPYPVFNRRREASYIWTRARSRDTATTTTTLNNKPTMNGTSSSSES</sequence>
<dbReference type="PANTHER" id="PTHR13340:SF2">
    <property type="entry name" value="GATA ZINC FINGER DOMAIN-CONTAINING PROTEIN 1"/>
    <property type="match status" value="1"/>
</dbReference>
<protein>
    <submittedName>
        <fullName evidence="7">GATAD1</fullName>
    </submittedName>
</protein>
<dbReference type="Gene3D" id="2.30.30.490">
    <property type="match status" value="1"/>
</dbReference>
<dbReference type="InterPro" id="IPR043151">
    <property type="entry name" value="BAH_sf"/>
</dbReference>
<dbReference type="EMBL" id="CP092864">
    <property type="protein sequence ID" value="UYV62995.1"/>
    <property type="molecule type" value="Genomic_DNA"/>
</dbReference>
<feature type="region of interest" description="Disordered" evidence="6">
    <location>
        <begin position="117"/>
        <end position="139"/>
    </location>
</feature>
<evidence type="ECO:0000313" key="8">
    <source>
        <dbReference type="Proteomes" id="UP001235939"/>
    </source>
</evidence>
<feature type="compositionally biased region" description="Polar residues" evidence="6">
    <location>
        <begin position="124"/>
        <end position="139"/>
    </location>
</feature>
<organism evidence="7 8">
    <name type="scientific">Cordylochernes scorpioides</name>
    <dbReference type="NCBI Taxonomy" id="51811"/>
    <lineage>
        <taxon>Eukaryota</taxon>
        <taxon>Metazoa</taxon>
        <taxon>Ecdysozoa</taxon>
        <taxon>Arthropoda</taxon>
        <taxon>Chelicerata</taxon>
        <taxon>Arachnida</taxon>
        <taxon>Pseudoscorpiones</taxon>
        <taxon>Cheliferoidea</taxon>
        <taxon>Chernetidae</taxon>
        <taxon>Cordylochernes</taxon>
    </lineage>
</organism>
<evidence type="ECO:0000256" key="4">
    <source>
        <dbReference type="ARBA" id="ARBA00022833"/>
    </source>
</evidence>
<accession>A0ABY6K354</accession>
<keyword evidence="5" id="KW-0539">Nucleus</keyword>
<dbReference type="Proteomes" id="UP001235939">
    <property type="component" value="Chromosome 02"/>
</dbReference>
<evidence type="ECO:0000256" key="6">
    <source>
        <dbReference type="SAM" id="MobiDB-lite"/>
    </source>
</evidence>
<evidence type="ECO:0000313" key="7">
    <source>
        <dbReference type="EMBL" id="UYV62995.1"/>
    </source>
</evidence>
<keyword evidence="2" id="KW-0479">Metal-binding</keyword>
<keyword evidence="4" id="KW-0862">Zinc</keyword>
<name>A0ABY6K354_9ARAC</name>
<evidence type="ECO:0000256" key="3">
    <source>
        <dbReference type="ARBA" id="ARBA00022771"/>
    </source>
</evidence>
<keyword evidence="3" id="KW-0863">Zinc-finger</keyword>
<dbReference type="InterPro" id="IPR039050">
    <property type="entry name" value="GATAD1"/>
</dbReference>
<evidence type="ECO:0000256" key="2">
    <source>
        <dbReference type="ARBA" id="ARBA00022723"/>
    </source>
</evidence>